<dbReference type="KEGG" id="ffu:CLAFUR5_09039"/>
<evidence type="ECO:0000313" key="2">
    <source>
        <dbReference type="Proteomes" id="UP000756132"/>
    </source>
</evidence>
<dbReference type="GeneID" id="71988917"/>
<name>A0A9Q8PH51_PASFU</name>
<reference evidence="1" key="1">
    <citation type="submission" date="2021-12" db="EMBL/GenBank/DDBJ databases">
        <authorList>
            <person name="Zaccaron A."/>
            <person name="Stergiopoulos I."/>
        </authorList>
    </citation>
    <scope>NUCLEOTIDE SEQUENCE</scope>
    <source>
        <strain evidence="1">Race5_Kim</strain>
    </source>
</reference>
<dbReference type="RefSeq" id="XP_047766658.1">
    <property type="nucleotide sequence ID" value="XM_047908187.1"/>
</dbReference>
<dbReference type="AlphaFoldDB" id="A0A9Q8PH51"/>
<reference evidence="1" key="2">
    <citation type="journal article" date="2022" name="Microb. Genom.">
        <title>A chromosome-scale genome assembly of the tomato pathogen Cladosporium fulvum reveals a compartmentalized genome architecture and the presence of a dispensable chromosome.</title>
        <authorList>
            <person name="Zaccaron A.Z."/>
            <person name="Chen L.H."/>
            <person name="Samaras A."/>
            <person name="Stergiopoulos I."/>
        </authorList>
    </citation>
    <scope>NUCLEOTIDE SEQUENCE</scope>
    <source>
        <strain evidence="1">Race5_Kim</strain>
    </source>
</reference>
<dbReference type="EMBL" id="CP090171">
    <property type="protein sequence ID" value="UJO22292.1"/>
    <property type="molecule type" value="Genomic_DNA"/>
</dbReference>
<proteinExistence type="predicted"/>
<sequence>MELDLEGRFLSALCDCDVFTRWICQKCVRAERIFTNEYHRDRTSPEYYDEDWAEAGPTKEMIDHQFSRWVWSMSSFTVSVAPPYHKRVDHGAPGVSVEIRQKMNGIKSIELLARRCRTSKMWAGPGSSIRPLPNLLTPRWDPRYPPYIGKGQPYPKLAYTGPI</sequence>
<dbReference type="OrthoDB" id="3678990at2759"/>
<accession>A0A9Q8PH51</accession>
<protein>
    <submittedName>
        <fullName evidence="1">Uncharacterized protein</fullName>
    </submittedName>
</protein>
<dbReference type="Proteomes" id="UP000756132">
    <property type="component" value="Chromosome 9"/>
</dbReference>
<gene>
    <name evidence="1" type="ORF">CLAFUR5_09039</name>
</gene>
<organism evidence="1 2">
    <name type="scientific">Passalora fulva</name>
    <name type="common">Tomato leaf mold</name>
    <name type="synonym">Cladosporium fulvum</name>
    <dbReference type="NCBI Taxonomy" id="5499"/>
    <lineage>
        <taxon>Eukaryota</taxon>
        <taxon>Fungi</taxon>
        <taxon>Dikarya</taxon>
        <taxon>Ascomycota</taxon>
        <taxon>Pezizomycotina</taxon>
        <taxon>Dothideomycetes</taxon>
        <taxon>Dothideomycetidae</taxon>
        <taxon>Mycosphaerellales</taxon>
        <taxon>Mycosphaerellaceae</taxon>
        <taxon>Fulvia</taxon>
    </lineage>
</organism>
<keyword evidence="2" id="KW-1185">Reference proteome</keyword>
<evidence type="ECO:0000313" key="1">
    <source>
        <dbReference type="EMBL" id="UJO22292.1"/>
    </source>
</evidence>